<dbReference type="EMBL" id="ARYI01000010">
    <property type="protein sequence ID" value="KCZ91912.1"/>
    <property type="molecule type" value="Genomic_DNA"/>
</dbReference>
<evidence type="ECO:0000256" key="1">
    <source>
        <dbReference type="PROSITE-ProRule" id="PRU00182"/>
    </source>
</evidence>
<dbReference type="CDD" id="cd00165">
    <property type="entry name" value="S4"/>
    <property type="match status" value="1"/>
</dbReference>
<gene>
    <name evidence="3" type="ORF">HHI_11804</name>
</gene>
<evidence type="ECO:0000313" key="3">
    <source>
        <dbReference type="EMBL" id="KCZ91912.1"/>
    </source>
</evidence>
<dbReference type="Proteomes" id="UP000025061">
    <property type="component" value="Unassembled WGS sequence"/>
</dbReference>
<proteinExistence type="predicted"/>
<dbReference type="PATRIC" id="fig|1280951.3.peg.2378"/>
<name>A0A059FMT1_9PROT</name>
<dbReference type="InterPro" id="IPR002942">
    <property type="entry name" value="S4_RNA-bd"/>
</dbReference>
<evidence type="ECO:0000259" key="2">
    <source>
        <dbReference type="SMART" id="SM00363"/>
    </source>
</evidence>
<accession>A0A059FMT1</accession>
<dbReference type="PROSITE" id="PS50889">
    <property type="entry name" value="S4"/>
    <property type="match status" value="1"/>
</dbReference>
<comment type="caution">
    <text evidence="3">The sequence shown here is derived from an EMBL/GenBank/DDBJ whole genome shotgun (WGS) entry which is preliminary data.</text>
</comment>
<sequence length="95" mass="10686">MPEEGSLRLDIWLWRARFFKTRALATAHVRGRGVRLSHLGQTRKTDKPGASVNVGDVVTFGKAERIYSVEVLDLGERRGPAEEARALYRPLEAEP</sequence>
<organism evidence="3 4">
    <name type="scientific">Hyphomonas hirschiana VP5</name>
    <dbReference type="NCBI Taxonomy" id="1280951"/>
    <lineage>
        <taxon>Bacteria</taxon>
        <taxon>Pseudomonadati</taxon>
        <taxon>Pseudomonadota</taxon>
        <taxon>Alphaproteobacteria</taxon>
        <taxon>Hyphomonadales</taxon>
        <taxon>Hyphomonadaceae</taxon>
        <taxon>Hyphomonas</taxon>
    </lineage>
</organism>
<keyword evidence="1" id="KW-0694">RNA-binding</keyword>
<dbReference type="AlphaFoldDB" id="A0A059FMT1"/>
<evidence type="ECO:0000313" key="4">
    <source>
        <dbReference type="Proteomes" id="UP000025061"/>
    </source>
</evidence>
<dbReference type="OrthoDB" id="9797176at2"/>
<keyword evidence="4" id="KW-1185">Reference proteome</keyword>
<protein>
    <submittedName>
        <fullName evidence="3">S4 domain-containing protein</fullName>
    </submittedName>
</protein>
<dbReference type="InterPro" id="IPR036986">
    <property type="entry name" value="S4_RNA-bd_sf"/>
</dbReference>
<dbReference type="SUPFAM" id="SSF55174">
    <property type="entry name" value="Alpha-L RNA-binding motif"/>
    <property type="match status" value="1"/>
</dbReference>
<dbReference type="SMART" id="SM00363">
    <property type="entry name" value="S4"/>
    <property type="match status" value="1"/>
</dbReference>
<dbReference type="Gene3D" id="3.10.290.10">
    <property type="entry name" value="RNA-binding S4 domain"/>
    <property type="match status" value="1"/>
</dbReference>
<dbReference type="RefSeq" id="WP_011648384.1">
    <property type="nucleotide sequence ID" value="NZ_ARYI01000010.1"/>
</dbReference>
<dbReference type="GO" id="GO:0003723">
    <property type="term" value="F:RNA binding"/>
    <property type="evidence" value="ECO:0007669"/>
    <property type="project" value="UniProtKB-KW"/>
</dbReference>
<reference evidence="3 4" key="1">
    <citation type="submission" date="2013-04" db="EMBL/GenBank/DDBJ databases">
        <title>Hyphomonas hirschiana VP5 Genome Sequencing.</title>
        <authorList>
            <person name="Lai Q."/>
            <person name="Shao Z."/>
        </authorList>
    </citation>
    <scope>NUCLEOTIDE SEQUENCE [LARGE SCALE GENOMIC DNA]</scope>
    <source>
        <strain evidence="3 4">VP5</strain>
    </source>
</reference>
<feature type="domain" description="RNA-binding S4" evidence="2">
    <location>
        <begin position="7"/>
        <end position="76"/>
    </location>
</feature>